<feature type="domain" description="F-box" evidence="1">
    <location>
        <begin position="22"/>
        <end position="60"/>
    </location>
</feature>
<dbReference type="GeneID" id="132805090"/>
<dbReference type="CDD" id="cd22157">
    <property type="entry name" value="F-box_AtFBW1-like"/>
    <property type="match status" value="1"/>
</dbReference>
<evidence type="ECO:0000313" key="3">
    <source>
        <dbReference type="RefSeq" id="XP_060675849.1"/>
    </source>
</evidence>
<dbReference type="InterPro" id="IPR055290">
    <property type="entry name" value="At3g26010-like"/>
</dbReference>
<dbReference type="InterPro" id="IPR006527">
    <property type="entry name" value="F-box-assoc_dom_typ1"/>
</dbReference>
<dbReference type="InterPro" id="IPR036047">
    <property type="entry name" value="F-box-like_dom_sf"/>
</dbReference>
<dbReference type="SMART" id="SM00256">
    <property type="entry name" value="FBOX"/>
    <property type="match status" value="1"/>
</dbReference>
<dbReference type="SUPFAM" id="SSF81383">
    <property type="entry name" value="F-box domain"/>
    <property type="match status" value="1"/>
</dbReference>
<evidence type="ECO:0000259" key="1">
    <source>
        <dbReference type="SMART" id="SM00256"/>
    </source>
</evidence>
<name>A0ABM4AGJ0_ZIZJJ</name>
<dbReference type="NCBIfam" id="TIGR01640">
    <property type="entry name" value="F_box_assoc_1"/>
    <property type="match status" value="1"/>
</dbReference>
<dbReference type="RefSeq" id="XP_060675849.1">
    <property type="nucleotide sequence ID" value="XM_060819866.1"/>
</dbReference>
<dbReference type="InterPro" id="IPR001810">
    <property type="entry name" value="F-box_dom"/>
</dbReference>
<keyword evidence="2" id="KW-1185">Reference proteome</keyword>
<dbReference type="PANTHER" id="PTHR35546">
    <property type="entry name" value="F-BOX PROTEIN INTERACTION DOMAIN PROTEIN-RELATED"/>
    <property type="match status" value="1"/>
</dbReference>
<dbReference type="Proteomes" id="UP001652623">
    <property type="component" value="Chromosome 8"/>
</dbReference>
<dbReference type="Pfam" id="PF07734">
    <property type="entry name" value="FBA_1"/>
    <property type="match status" value="1"/>
</dbReference>
<proteinExistence type="predicted"/>
<dbReference type="PANTHER" id="PTHR35546:SF130">
    <property type="entry name" value="EXPRESSED PROTEIN"/>
    <property type="match status" value="1"/>
</dbReference>
<dbReference type="SUPFAM" id="SSF63825">
    <property type="entry name" value="YWTD domain"/>
    <property type="match status" value="1"/>
</dbReference>
<dbReference type="Pfam" id="PF00646">
    <property type="entry name" value="F-box"/>
    <property type="match status" value="1"/>
</dbReference>
<gene>
    <name evidence="3" type="primary">LOC132805090</name>
</gene>
<reference evidence="3" key="1">
    <citation type="submission" date="2025-08" db="UniProtKB">
        <authorList>
            <consortium name="RefSeq"/>
        </authorList>
    </citation>
    <scope>IDENTIFICATION</scope>
    <source>
        <tissue evidence="3">Seedling</tissue>
    </source>
</reference>
<dbReference type="InterPro" id="IPR017451">
    <property type="entry name" value="F-box-assoc_interact_dom"/>
</dbReference>
<evidence type="ECO:0000313" key="2">
    <source>
        <dbReference type="Proteomes" id="UP001652623"/>
    </source>
</evidence>
<organism evidence="2 3">
    <name type="scientific">Ziziphus jujuba</name>
    <name type="common">Chinese jujube</name>
    <name type="synonym">Ziziphus sativa</name>
    <dbReference type="NCBI Taxonomy" id="326968"/>
    <lineage>
        <taxon>Eukaryota</taxon>
        <taxon>Viridiplantae</taxon>
        <taxon>Streptophyta</taxon>
        <taxon>Embryophyta</taxon>
        <taxon>Tracheophyta</taxon>
        <taxon>Spermatophyta</taxon>
        <taxon>Magnoliopsida</taxon>
        <taxon>eudicotyledons</taxon>
        <taxon>Gunneridae</taxon>
        <taxon>Pentapetalae</taxon>
        <taxon>rosids</taxon>
        <taxon>fabids</taxon>
        <taxon>Rosales</taxon>
        <taxon>Rhamnaceae</taxon>
        <taxon>Paliureae</taxon>
        <taxon>Ziziphus</taxon>
    </lineage>
</organism>
<accession>A0ABM4AGJ0</accession>
<protein>
    <submittedName>
        <fullName evidence="3">F-box protein At5g07610-like</fullName>
    </submittedName>
</protein>
<sequence>MASPNYEAQTQSLFAESVAKNDHLLIEILLRLPTNSLLTFKSVSKYWLSLISSPYFCHRHTTLCNLASGLFLPRNPSDKTNPEFPFINLNRSSQISHPPPFRTLSFINDPSGITILQSCNGLLLCCNFGLDSRNNYYVCNPTTKHYTTLPPLPVNNEAAASTCKTGFSLAFDPSKSPHYRVVCVVNTDSMGQVEIYSSETGSWRLCTVSFPSDLLGYGFHFDGGIFWNGSLHWISIWDSVTAWCTRCALYFNVDEERMSEMPLPPIPEDWEWDD</sequence>